<name>A0A109J0S4_9HYPH</name>
<dbReference type="InterPro" id="IPR010126">
    <property type="entry name" value="Esterase_phb"/>
</dbReference>
<evidence type="ECO:0000313" key="3">
    <source>
        <dbReference type="EMBL" id="KWV40228.1"/>
    </source>
</evidence>
<reference evidence="3 4" key="1">
    <citation type="submission" date="2015-11" db="EMBL/GenBank/DDBJ databases">
        <title>Draft Genome Sequence of the Strain BR 10423 (Rhizobium sp.) isolated from nodules of Mimosa pudica.</title>
        <authorList>
            <person name="Barauna A.C."/>
            <person name="Zilli J.E."/>
            <person name="Simoes-Araujo J.L."/>
            <person name="Reis V.M."/>
            <person name="James E.K."/>
            <person name="Reis F.B.Jr."/>
            <person name="Rouws L.F."/>
            <person name="Passos S.R."/>
            <person name="Gois S.R."/>
        </authorList>
    </citation>
    <scope>NUCLEOTIDE SEQUENCE [LARGE SCALE GENOMIC DNA]</scope>
    <source>
        <strain evidence="3 4">BR10423</strain>
    </source>
</reference>
<proteinExistence type="predicted"/>
<dbReference type="InterPro" id="IPR050955">
    <property type="entry name" value="Plant_Biomass_Hydrol_Est"/>
</dbReference>
<evidence type="ECO:0000256" key="2">
    <source>
        <dbReference type="ARBA" id="ARBA00022801"/>
    </source>
</evidence>
<comment type="caution">
    <text evidence="3">The sequence shown here is derived from an EMBL/GenBank/DDBJ whole genome shotgun (WGS) entry which is preliminary data.</text>
</comment>
<evidence type="ECO:0000256" key="1">
    <source>
        <dbReference type="ARBA" id="ARBA00022729"/>
    </source>
</evidence>
<dbReference type="AlphaFoldDB" id="A0A109J0S4"/>
<sequence>MTFKLPKSFSRLLKSQKLYRKLLAKALRTPTRTVSRKSRSPVAAKPKLSEVTGFGSNPGRLTMKLFVPGKLPAKPPLVVVLHGCRQTPESLDTGAGFSKFATLRGFVLLYPQQNETNNPQRCFNWFRPSAVARDRGELMSVRQMIDYTCRHHRVDRSRVYVTGLSAGGAMTSALVATYPDLFAGAAIFAGMPFGAARDAISAMRGMRSGIKRDPQQWGDLVRSVSPNTKEWPPISVWHGTADGVVNPLNGRALVSQWLEAADMDKAAGQTKQMSWGTLEEWKRGDRLQLSFYSVHGLGHGLPRRFSNQKERVADAYVLPSELSAPLELMRAWGLRSWRAV</sequence>
<accession>A0A109J0S4</accession>
<dbReference type="PANTHER" id="PTHR43037">
    <property type="entry name" value="UNNAMED PRODUCT-RELATED"/>
    <property type="match status" value="1"/>
</dbReference>
<evidence type="ECO:0000313" key="4">
    <source>
        <dbReference type="Proteomes" id="UP000068164"/>
    </source>
</evidence>
<keyword evidence="4" id="KW-1185">Reference proteome</keyword>
<dbReference type="OrthoDB" id="9767239at2"/>
<dbReference type="EMBL" id="LNCD01000150">
    <property type="protein sequence ID" value="KWV40228.1"/>
    <property type="molecule type" value="Genomic_DNA"/>
</dbReference>
<dbReference type="PANTHER" id="PTHR43037:SF1">
    <property type="entry name" value="BLL1128 PROTEIN"/>
    <property type="match status" value="1"/>
</dbReference>
<dbReference type="SUPFAM" id="SSF53474">
    <property type="entry name" value="alpha/beta-Hydrolases"/>
    <property type="match status" value="2"/>
</dbReference>
<gene>
    <name evidence="3" type="ORF">AS026_26550</name>
</gene>
<dbReference type="GO" id="GO:0016787">
    <property type="term" value="F:hydrolase activity"/>
    <property type="evidence" value="ECO:0007669"/>
    <property type="project" value="UniProtKB-KW"/>
</dbReference>
<dbReference type="Pfam" id="PF10503">
    <property type="entry name" value="Esterase_PHB"/>
    <property type="match status" value="1"/>
</dbReference>
<keyword evidence="2" id="KW-0378">Hydrolase</keyword>
<dbReference type="InterPro" id="IPR029058">
    <property type="entry name" value="AB_hydrolase_fold"/>
</dbReference>
<keyword evidence="1" id="KW-0732">Signal</keyword>
<dbReference type="Gene3D" id="3.40.50.1820">
    <property type="entry name" value="alpha/beta hydrolase"/>
    <property type="match status" value="1"/>
</dbReference>
<dbReference type="RefSeq" id="WP_062376379.1">
    <property type="nucleotide sequence ID" value="NZ_LNCD01000150.1"/>
</dbReference>
<dbReference type="GO" id="GO:0005576">
    <property type="term" value="C:extracellular region"/>
    <property type="evidence" value="ECO:0007669"/>
    <property type="project" value="InterPro"/>
</dbReference>
<dbReference type="NCBIfam" id="TIGR01840">
    <property type="entry name" value="esterase_phb"/>
    <property type="match status" value="1"/>
</dbReference>
<dbReference type="Proteomes" id="UP000068164">
    <property type="component" value="Unassembled WGS sequence"/>
</dbReference>
<protein>
    <submittedName>
        <fullName evidence="3">Polyhydroxybutyrate depolymerase</fullName>
    </submittedName>
</protein>
<organism evidence="3 4">
    <name type="scientific">Rhizobium altiplani</name>
    <dbReference type="NCBI Taxonomy" id="1864509"/>
    <lineage>
        <taxon>Bacteria</taxon>
        <taxon>Pseudomonadati</taxon>
        <taxon>Pseudomonadota</taxon>
        <taxon>Alphaproteobacteria</taxon>
        <taxon>Hyphomicrobiales</taxon>
        <taxon>Rhizobiaceae</taxon>
        <taxon>Rhizobium/Agrobacterium group</taxon>
        <taxon>Rhizobium</taxon>
    </lineage>
</organism>